<feature type="compositionally biased region" description="Basic and acidic residues" evidence="1">
    <location>
        <begin position="1"/>
        <end position="13"/>
    </location>
</feature>
<dbReference type="AlphaFoldDB" id="A0A286XH76"/>
<dbReference type="Bgee" id="ENSCPOG00000008209">
    <property type="expression patterns" value="Expressed in testis and 13 other cell types or tissues"/>
</dbReference>
<evidence type="ECO:0000313" key="2">
    <source>
        <dbReference type="Ensembl" id="ENSCPOP00000024764.1"/>
    </source>
</evidence>
<accession>A0A286XH76</accession>
<sequence length="22" mass="2416">MVEKENVAVEEKSLGPSRRSLG</sequence>
<reference evidence="2" key="3">
    <citation type="submission" date="2025-09" db="UniProtKB">
        <authorList>
            <consortium name="Ensembl"/>
        </authorList>
    </citation>
    <scope>IDENTIFICATION</scope>
    <source>
        <strain evidence="2">2N</strain>
    </source>
</reference>
<reference evidence="3" key="1">
    <citation type="journal article" date="2011" name="Nature">
        <title>A high-resolution map of human evolutionary constraint using 29 mammals.</title>
        <authorList>
            <person name="Lindblad-Toh K."/>
            <person name="Garber M."/>
            <person name="Zuk O."/>
            <person name="Lin M.F."/>
            <person name="Parker B.J."/>
            <person name="Washietl S."/>
            <person name="Kheradpour P."/>
            <person name="Ernst J."/>
            <person name="Jordan G."/>
            <person name="Mauceli E."/>
            <person name="Ward L.D."/>
            <person name="Lowe C.B."/>
            <person name="Holloway A.K."/>
            <person name="Clamp M."/>
            <person name="Gnerre S."/>
            <person name="Alfoldi J."/>
            <person name="Beal K."/>
            <person name="Chang J."/>
            <person name="Clawson H."/>
            <person name="Cuff J."/>
            <person name="Di Palma F."/>
            <person name="Fitzgerald S."/>
            <person name="Flicek P."/>
            <person name="Guttman M."/>
            <person name="Hubisz M.J."/>
            <person name="Jaffe D.B."/>
            <person name="Jungreis I."/>
            <person name="Kent W.J."/>
            <person name="Kostka D."/>
            <person name="Lara M."/>
            <person name="Martins A.L."/>
            <person name="Massingham T."/>
            <person name="Moltke I."/>
            <person name="Raney B.J."/>
            <person name="Rasmussen M.D."/>
            <person name="Robinson J."/>
            <person name="Stark A."/>
            <person name="Vilella A.J."/>
            <person name="Wen J."/>
            <person name="Xie X."/>
            <person name="Zody M.C."/>
            <person name="Baldwin J."/>
            <person name="Bloom T."/>
            <person name="Chin C.W."/>
            <person name="Heiman D."/>
            <person name="Nicol R."/>
            <person name="Nusbaum C."/>
            <person name="Young S."/>
            <person name="Wilkinson J."/>
            <person name="Worley K.C."/>
            <person name="Kovar C.L."/>
            <person name="Muzny D.M."/>
            <person name="Gibbs R.A."/>
            <person name="Cree A."/>
            <person name="Dihn H.H."/>
            <person name="Fowler G."/>
            <person name="Jhangiani S."/>
            <person name="Joshi V."/>
            <person name="Lee S."/>
            <person name="Lewis L.R."/>
            <person name="Nazareth L.V."/>
            <person name="Okwuonu G."/>
            <person name="Santibanez J."/>
            <person name="Warren W.C."/>
            <person name="Mardis E.R."/>
            <person name="Weinstock G.M."/>
            <person name="Wilson R.K."/>
            <person name="Delehaunty K."/>
            <person name="Dooling D."/>
            <person name="Fronik C."/>
            <person name="Fulton L."/>
            <person name="Fulton B."/>
            <person name="Graves T."/>
            <person name="Minx P."/>
            <person name="Sodergren E."/>
            <person name="Birney E."/>
            <person name="Margulies E.H."/>
            <person name="Herrero J."/>
            <person name="Green E.D."/>
            <person name="Haussler D."/>
            <person name="Siepel A."/>
            <person name="Goldman N."/>
            <person name="Pollard K.S."/>
            <person name="Pedersen J.S."/>
            <person name="Lander E.S."/>
            <person name="Kellis M."/>
        </authorList>
    </citation>
    <scope>NUCLEOTIDE SEQUENCE [LARGE SCALE GENOMIC DNA]</scope>
    <source>
        <strain evidence="3">2N</strain>
    </source>
</reference>
<evidence type="ECO:0000256" key="1">
    <source>
        <dbReference type="SAM" id="MobiDB-lite"/>
    </source>
</evidence>
<keyword evidence="3" id="KW-1185">Reference proteome</keyword>
<name>A0A286XH76_CAVPO</name>
<proteinExistence type="predicted"/>
<dbReference type="EMBL" id="AAKN02048274">
    <property type="status" value="NOT_ANNOTATED_CDS"/>
    <property type="molecule type" value="Genomic_DNA"/>
</dbReference>
<reference evidence="2" key="2">
    <citation type="submission" date="2025-08" db="UniProtKB">
        <authorList>
            <consortium name="Ensembl"/>
        </authorList>
    </citation>
    <scope>IDENTIFICATION</scope>
    <source>
        <strain evidence="2">2N</strain>
    </source>
</reference>
<dbReference type="OMA" id="DDRWEPK"/>
<dbReference type="EMBL" id="AAKN02048273">
    <property type="status" value="NOT_ANNOTATED_CDS"/>
    <property type="molecule type" value="Genomic_DNA"/>
</dbReference>
<gene>
    <name evidence="2" type="primary">Ccdc9</name>
</gene>
<evidence type="ECO:0000313" key="3">
    <source>
        <dbReference type="Proteomes" id="UP000005447"/>
    </source>
</evidence>
<feature type="region of interest" description="Disordered" evidence="1">
    <location>
        <begin position="1"/>
        <end position="22"/>
    </location>
</feature>
<dbReference type="Ensembl" id="ENSCPOT00000044964.1">
    <property type="protein sequence ID" value="ENSCPOP00000024764.1"/>
    <property type="gene ID" value="ENSCPOG00000008209.4"/>
</dbReference>
<dbReference type="GeneTree" id="ENSGT00940000167173"/>
<dbReference type="VEuPathDB" id="HostDB:ENSCPOG00000008209"/>
<organism evidence="2 3">
    <name type="scientific">Cavia porcellus</name>
    <name type="common">Guinea pig</name>
    <dbReference type="NCBI Taxonomy" id="10141"/>
    <lineage>
        <taxon>Eukaryota</taxon>
        <taxon>Metazoa</taxon>
        <taxon>Chordata</taxon>
        <taxon>Craniata</taxon>
        <taxon>Vertebrata</taxon>
        <taxon>Euteleostomi</taxon>
        <taxon>Mammalia</taxon>
        <taxon>Eutheria</taxon>
        <taxon>Euarchontoglires</taxon>
        <taxon>Glires</taxon>
        <taxon>Rodentia</taxon>
        <taxon>Hystricomorpha</taxon>
        <taxon>Caviidae</taxon>
        <taxon>Cavia</taxon>
    </lineage>
</organism>
<dbReference type="Proteomes" id="UP000005447">
    <property type="component" value="Unassembled WGS sequence"/>
</dbReference>
<protein>
    <submittedName>
        <fullName evidence="2">Uncharacterized protein</fullName>
    </submittedName>
</protein>